<dbReference type="PROSITE" id="PS51900">
    <property type="entry name" value="CB"/>
    <property type="match status" value="1"/>
</dbReference>
<dbReference type="InterPro" id="IPR010998">
    <property type="entry name" value="Integrase_recombinase_N"/>
</dbReference>
<gene>
    <name evidence="7" type="ORF">GO988_02530</name>
</gene>
<proteinExistence type="predicted"/>
<keyword evidence="8" id="KW-1185">Reference proteome</keyword>
<evidence type="ECO:0000313" key="8">
    <source>
        <dbReference type="Proteomes" id="UP000441336"/>
    </source>
</evidence>
<dbReference type="SUPFAM" id="SSF56349">
    <property type="entry name" value="DNA breaking-rejoining enzymes"/>
    <property type="match status" value="1"/>
</dbReference>
<evidence type="ECO:0000256" key="4">
    <source>
        <dbReference type="PROSITE-ProRule" id="PRU01248"/>
    </source>
</evidence>
<evidence type="ECO:0000256" key="1">
    <source>
        <dbReference type="ARBA" id="ARBA00022908"/>
    </source>
</evidence>
<dbReference type="InterPro" id="IPR025269">
    <property type="entry name" value="SAM-like_dom"/>
</dbReference>
<dbReference type="Gene3D" id="1.10.443.10">
    <property type="entry name" value="Intergrase catalytic core"/>
    <property type="match status" value="1"/>
</dbReference>
<dbReference type="InterPro" id="IPR044068">
    <property type="entry name" value="CB"/>
</dbReference>
<keyword evidence="3" id="KW-0233">DNA recombination</keyword>
<feature type="region of interest" description="Disordered" evidence="5">
    <location>
        <begin position="166"/>
        <end position="185"/>
    </location>
</feature>
<name>A0A7K1TA58_9BACT</name>
<keyword evidence="2 4" id="KW-0238">DNA-binding</keyword>
<comment type="caution">
    <text evidence="7">The sequence shown here is derived from an EMBL/GenBank/DDBJ whole genome shotgun (WGS) entry which is preliminary data.</text>
</comment>
<dbReference type="Proteomes" id="UP000441336">
    <property type="component" value="Unassembled WGS sequence"/>
</dbReference>
<dbReference type="EMBL" id="WQKZ01000001">
    <property type="protein sequence ID" value="MVN75192.1"/>
    <property type="molecule type" value="Genomic_DNA"/>
</dbReference>
<accession>A0A7K1TA58</accession>
<dbReference type="Pfam" id="PF13102">
    <property type="entry name" value="Phage_int_SAM_5"/>
    <property type="match status" value="1"/>
</dbReference>
<evidence type="ECO:0000256" key="5">
    <source>
        <dbReference type="SAM" id="MobiDB-lite"/>
    </source>
</evidence>
<evidence type="ECO:0000256" key="3">
    <source>
        <dbReference type="ARBA" id="ARBA00023172"/>
    </source>
</evidence>
<keyword evidence="1" id="KW-0229">DNA integration</keyword>
<dbReference type="GO" id="GO:0003677">
    <property type="term" value="F:DNA binding"/>
    <property type="evidence" value="ECO:0007669"/>
    <property type="project" value="UniProtKB-UniRule"/>
</dbReference>
<feature type="domain" description="Core-binding (CB)" evidence="6">
    <location>
        <begin position="1"/>
        <end position="58"/>
    </location>
</feature>
<dbReference type="AlphaFoldDB" id="A0A7K1TA58"/>
<reference evidence="7 8" key="1">
    <citation type="submission" date="2019-12" db="EMBL/GenBank/DDBJ databases">
        <title>Hymenobacter sp. HMF4947 Genome sequencing and assembly.</title>
        <authorList>
            <person name="Kang H."/>
            <person name="Cha I."/>
            <person name="Kim H."/>
            <person name="Joh K."/>
        </authorList>
    </citation>
    <scope>NUCLEOTIDE SEQUENCE [LARGE SCALE GENOMIC DNA]</scope>
    <source>
        <strain evidence="7 8">HMF4947</strain>
    </source>
</reference>
<evidence type="ECO:0000259" key="6">
    <source>
        <dbReference type="PROSITE" id="PS51900"/>
    </source>
</evidence>
<dbReference type="Gene3D" id="1.10.150.130">
    <property type="match status" value="1"/>
</dbReference>
<protein>
    <recommendedName>
        <fullName evidence="6">Core-binding (CB) domain-containing protein</fullName>
    </recommendedName>
</protein>
<evidence type="ECO:0000256" key="2">
    <source>
        <dbReference type="ARBA" id="ARBA00023125"/>
    </source>
</evidence>
<evidence type="ECO:0000313" key="7">
    <source>
        <dbReference type="EMBL" id="MVN75192.1"/>
    </source>
</evidence>
<dbReference type="InterPro" id="IPR013762">
    <property type="entry name" value="Integrase-like_cat_sf"/>
</dbReference>
<dbReference type="GO" id="GO:0015074">
    <property type="term" value="P:DNA integration"/>
    <property type="evidence" value="ECO:0007669"/>
    <property type="project" value="UniProtKB-KW"/>
</dbReference>
<organism evidence="7 8">
    <name type="scientific">Hymenobacter ginkgonis</name>
    <dbReference type="NCBI Taxonomy" id="2682976"/>
    <lineage>
        <taxon>Bacteria</taxon>
        <taxon>Pseudomonadati</taxon>
        <taxon>Bacteroidota</taxon>
        <taxon>Cytophagia</taxon>
        <taxon>Cytophagales</taxon>
        <taxon>Hymenobacteraceae</taxon>
        <taxon>Hymenobacter</taxon>
    </lineage>
</organism>
<sequence length="185" mass="20650">MRHLREFSQTQRYAVDFDTITPAFGDRFGAYLIGPAKLTDNTVAKVLARVKVFMKWAAARDLHTNTYYPRLTWTKREPDIMTLTAEEIAQLATLALPADGYLDNARSLFLLSCYTGLRYSDLMSIRAEHVRGNSLRLVMHKTKDVVTVPLRPEAAGPARARAIGRIATADQPSTQPLSKRVGPAC</sequence>
<dbReference type="GO" id="GO:0006310">
    <property type="term" value="P:DNA recombination"/>
    <property type="evidence" value="ECO:0007669"/>
    <property type="project" value="UniProtKB-KW"/>
</dbReference>
<dbReference type="InterPro" id="IPR011010">
    <property type="entry name" value="DNA_brk_join_enz"/>
</dbReference>